<keyword evidence="3" id="KW-1185">Reference proteome</keyword>
<sequence length="619" mass="68752">METSPQPYQDREFGLEATSPPGQLKYSDMPRSEVDLQQQDQSQSVVLPSTTKAQPLEPLTAPERDHPSISPEEEEMMFRALRAVFEDAGENEADLELGQLMASLELADKEAVHGCPNIEVLEGVKSRVYQLWRSQSSYMARVTEVLANGSRNHENRQQVVDRNYTLSIIRLLGNPALVHVAIPVVYNICVDFGLSLAQAPDDSLSMIIAIASNSDIALPHYISIVNSLAAYLQNDRFQILCLLHGHVELVLSVLFDSYEMERGEMSPEDEQALAMSRLKLNHALSDLSGLPIYSKTYDLFSAVTKTLMSWLRTSKDHLQICACVMLGNLAREDAICESMIQELKVHLPLIAILDSNPRSTVLHSVLGFLKNLTIAGNNKEHLGEAGIIERLSKLWTAETIPQIQFLAASLTRQVVLSSVANISRLLGSLSPDPDSPAHSRTYLSNMLSLFSKTDSPPTRTEIGRTIAAICRVLLRLNPGPEAADTTQQLTKRLFDLHEDVARPIEAMIVQSEWPVLRSEGWFALALMASNKNSCEAVGDCLQGMSITEILCETVRRRASEPSEGESAHDKAERVRLAKDRENTLILLHGLLQHNPSTLTSTRREIFEDLMHDVGHSNLQ</sequence>
<dbReference type="InterPro" id="IPR040144">
    <property type="entry name" value="RAP1GDS1"/>
</dbReference>
<dbReference type="InterPro" id="IPR011989">
    <property type="entry name" value="ARM-like"/>
</dbReference>
<dbReference type="PANTHER" id="PTHR10957">
    <property type="entry name" value="RAP1 GTPASE-GDP DISSOCIATION STIMULATOR 1"/>
    <property type="match status" value="1"/>
</dbReference>
<dbReference type="HOGENOM" id="CLU_026731_1_0_1"/>
<dbReference type="STRING" id="336963.C4JH46"/>
<feature type="compositionally biased region" description="Low complexity" evidence="1">
    <location>
        <begin position="35"/>
        <end position="47"/>
    </location>
</feature>
<dbReference type="KEGG" id="ure:UREG_02619"/>
<dbReference type="RefSeq" id="XP_002543103.1">
    <property type="nucleotide sequence ID" value="XM_002543057.1"/>
</dbReference>
<dbReference type="eggNOG" id="ENOG502S3FT">
    <property type="taxonomic scope" value="Eukaryota"/>
</dbReference>
<dbReference type="InterPro" id="IPR016024">
    <property type="entry name" value="ARM-type_fold"/>
</dbReference>
<evidence type="ECO:0000256" key="1">
    <source>
        <dbReference type="SAM" id="MobiDB-lite"/>
    </source>
</evidence>
<accession>C4JH46</accession>
<feature type="region of interest" description="Disordered" evidence="1">
    <location>
        <begin position="1"/>
        <end position="69"/>
    </location>
</feature>
<evidence type="ECO:0000313" key="2">
    <source>
        <dbReference type="EMBL" id="EEP77770.1"/>
    </source>
</evidence>
<reference evidence="3" key="1">
    <citation type="journal article" date="2009" name="Genome Res.">
        <title>Comparative genomic analyses of the human fungal pathogens Coccidioides and their relatives.</title>
        <authorList>
            <person name="Sharpton T.J."/>
            <person name="Stajich J.E."/>
            <person name="Rounsley S.D."/>
            <person name="Gardner M.J."/>
            <person name="Wortman J.R."/>
            <person name="Jordar V.S."/>
            <person name="Maiti R."/>
            <person name="Kodira C.D."/>
            <person name="Neafsey D.E."/>
            <person name="Zeng Q."/>
            <person name="Hung C.-Y."/>
            <person name="McMahan C."/>
            <person name="Muszewska A."/>
            <person name="Grynberg M."/>
            <person name="Mandel M.A."/>
            <person name="Kellner E.M."/>
            <person name="Barker B.M."/>
            <person name="Galgiani J.N."/>
            <person name="Orbach M.J."/>
            <person name="Kirkland T.N."/>
            <person name="Cole G.T."/>
            <person name="Henn M.R."/>
            <person name="Birren B.W."/>
            <person name="Taylor J.W."/>
        </authorList>
    </citation>
    <scope>NUCLEOTIDE SEQUENCE [LARGE SCALE GENOMIC DNA]</scope>
    <source>
        <strain evidence="3">UAMH 1704</strain>
    </source>
</reference>
<dbReference type="OMA" id="WRLPYGD"/>
<dbReference type="OrthoDB" id="26149at2759"/>
<proteinExistence type="predicted"/>
<dbReference type="GeneID" id="8443064"/>
<dbReference type="SUPFAM" id="SSF48371">
    <property type="entry name" value="ARM repeat"/>
    <property type="match status" value="1"/>
</dbReference>
<dbReference type="InParanoid" id="C4JH46"/>
<dbReference type="AlphaFoldDB" id="C4JH46"/>
<organism evidence="2 3">
    <name type="scientific">Uncinocarpus reesii (strain UAMH 1704)</name>
    <dbReference type="NCBI Taxonomy" id="336963"/>
    <lineage>
        <taxon>Eukaryota</taxon>
        <taxon>Fungi</taxon>
        <taxon>Dikarya</taxon>
        <taxon>Ascomycota</taxon>
        <taxon>Pezizomycotina</taxon>
        <taxon>Eurotiomycetes</taxon>
        <taxon>Eurotiomycetidae</taxon>
        <taxon>Onygenales</taxon>
        <taxon>Onygenaceae</taxon>
        <taxon>Uncinocarpus</taxon>
    </lineage>
</organism>
<name>C4JH46_UNCRE</name>
<evidence type="ECO:0000313" key="3">
    <source>
        <dbReference type="Proteomes" id="UP000002058"/>
    </source>
</evidence>
<protein>
    <recommendedName>
        <fullName evidence="4">GTP binding protein</fullName>
    </recommendedName>
</protein>
<dbReference type="Gene3D" id="1.25.10.10">
    <property type="entry name" value="Leucine-rich Repeat Variant"/>
    <property type="match status" value="1"/>
</dbReference>
<dbReference type="EMBL" id="CH476615">
    <property type="protein sequence ID" value="EEP77770.1"/>
    <property type="molecule type" value="Genomic_DNA"/>
</dbReference>
<dbReference type="VEuPathDB" id="FungiDB:UREG_02619"/>
<dbReference type="GO" id="GO:0005085">
    <property type="term" value="F:guanyl-nucleotide exchange factor activity"/>
    <property type="evidence" value="ECO:0007669"/>
    <property type="project" value="InterPro"/>
</dbReference>
<evidence type="ECO:0008006" key="4">
    <source>
        <dbReference type="Google" id="ProtNLM"/>
    </source>
</evidence>
<gene>
    <name evidence="2" type="ORF">UREG_02619</name>
</gene>
<dbReference type="Proteomes" id="UP000002058">
    <property type="component" value="Unassembled WGS sequence"/>
</dbReference>